<evidence type="ECO:0000313" key="1">
    <source>
        <dbReference type="EMBL" id="ORE16330.1"/>
    </source>
</evidence>
<dbReference type="EMBL" id="KV921389">
    <property type="protein sequence ID" value="ORE16330.1"/>
    <property type="molecule type" value="Genomic_DNA"/>
</dbReference>
<feature type="non-terminal residue" evidence="1">
    <location>
        <position position="115"/>
    </location>
</feature>
<dbReference type="OMA" id="CAIFRIR"/>
<evidence type="ECO:0000313" key="2">
    <source>
        <dbReference type="Proteomes" id="UP000242381"/>
    </source>
</evidence>
<dbReference type="VEuPathDB" id="FungiDB:BCV72DRAFT_253953"/>
<proteinExistence type="predicted"/>
<dbReference type="AlphaFoldDB" id="A0A1X0RWC8"/>
<name>A0A1X0RWC8_RHIZD</name>
<accession>A0A1X0RWC8</accession>
<dbReference type="Proteomes" id="UP000242381">
    <property type="component" value="Unassembled WGS sequence"/>
</dbReference>
<organism evidence="1 2">
    <name type="scientific">Rhizopus microsporus</name>
    <dbReference type="NCBI Taxonomy" id="58291"/>
    <lineage>
        <taxon>Eukaryota</taxon>
        <taxon>Fungi</taxon>
        <taxon>Fungi incertae sedis</taxon>
        <taxon>Mucoromycota</taxon>
        <taxon>Mucoromycotina</taxon>
        <taxon>Mucoromycetes</taxon>
        <taxon>Mucorales</taxon>
        <taxon>Mucorineae</taxon>
        <taxon>Rhizopodaceae</taxon>
        <taxon>Rhizopus</taxon>
    </lineage>
</organism>
<reference evidence="1 2" key="1">
    <citation type="journal article" date="2016" name="Proc. Natl. Acad. Sci. U.S.A.">
        <title>Lipid metabolic changes in an early divergent fungus govern the establishment of a mutualistic symbiosis with endobacteria.</title>
        <authorList>
            <person name="Lastovetsky O.A."/>
            <person name="Gaspar M.L."/>
            <person name="Mondo S.J."/>
            <person name="LaButti K.M."/>
            <person name="Sandor L."/>
            <person name="Grigoriev I.V."/>
            <person name="Henry S.A."/>
            <person name="Pawlowska T.E."/>
        </authorList>
    </citation>
    <scope>NUCLEOTIDE SEQUENCE [LARGE SCALE GENOMIC DNA]</scope>
    <source>
        <strain evidence="1 2">ATCC 11559</strain>
    </source>
</reference>
<gene>
    <name evidence="1" type="ORF">BCV71DRAFT_163754</name>
</gene>
<sequence>FKKKKVSVQRRIPISQLRRLYINSSRILDIHYPDHHLVSLFIHKGYEAKLSSQLNKFAITVRDEHVPLIPQICRDKVDYAFGTFADRLICAIFRIRTPVQCAVARFFIEKDFFFL</sequence>
<protein>
    <submittedName>
        <fullName evidence="1">Uncharacterized protein</fullName>
    </submittedName>
</protein>
<feature type="non-terminal residue" evidence="1">
    <location>
        <position position="1"/>
    </location>
</feature>